<feature type="region of interest" description="Disordered" evidence="1">
    <location>
        <begin position="297"/>
        <end position="319"/>
    </location>
</feature>
<dbReference type="PROSITE" id="PS50141">
    <property type="entry name" value="A_DEAMIN_EDITASE"/>
    <property type="match status" value="1"/>
</dbReference>
<dbReference type="PANTHER" id="PTHR10910">
    <property type="entry name" value="EUKARYOTE SPECIFIC DSRNA BINDING PROTEIN"/>
    <property type="match status" value="1"/>
</dbReference>
<protein>
    <recommendedName>
        <fullName evidence="2">A to I editase domain-containing protein</fullName>
    </recommendedName>
</protein>
<gene>
    <name evidence="3" type="ORF">Cvel_6530</name>
</gene>
<sequence>METADAPQSSAKSQQMHAAPADTQGEPTGSVDQQDLCLQPGQSHGNKRETKKARVGDGHGQDVQPQPALPPPTHIRHAEKDRKSTCLFADMIARESVAMYRKCLNSTNTYRPALQLSYSQTVVATVVVCVRRRETDLLYGAGGVGDRKGDLIVVALGVGTKVLRRARIEKDQRGVCIRDCHAEVLCRRGFRLWLCGEILKAVGRHGSEFLCLSSQHPPKNTCVPEGSGRERGNKGISGESFASPDLENLESSPSAFPPWSSPLLSVREGVSFHFYTSSSPCGNSSWKRWAKGGAGPVYPEGSRGPPGFPPPDHGPPHPPMTFSDVKGGQVAALLKRNWGGAGGDGGGEMVSEPSEKQKEGGAQEEEQRPEAKPDLDFSYLPDLPSGCVPLREALPQRVSLCGIRSERSGLVLSCSDKLLQWSVLGLQGGLLSSLFAECVKASTLVVGRKFSKKHTERAVCCRLQTPAVAAALARVGGGFRISHPSAMTSGVKLDESVYTSSNTQGGRDKGDPPLSDANFSETRCLLWWLRESRQSLGCSSGAKGGERGVGGHRWSGSDSDRGSENLFQKGERLQSSSRPSSVCDHDWMLSLCEVIDGESGLLCPLSPSFSWSLCPLEKGSEKGDSPFKTASTASAFQPSLPLSGKGGGGGFRDLPGSLCTSEEEAVSKERPDFLLGKEPSCSAASSLHFGVLASSVCVAARAVGEAGGESTCEVEEVDGLGEKERMSGHKDKGGGESERRETKTRGSHVALCWQLQSDVGLSYHLQVGKEKQRQRQQHNEKEAEDLGCEKEHQSDPLCEQRVPQKHDKYIEVKNALRRVSDVFCPFV</sequence>
<dbReference type="GO" id="GO:0003725">
    <property type="term" value="F:double-stranded RNA binding"/>
    <property type="evidence" value="ECO:0007669"/>
    <property type="project" value="TreeGrafter"/>
</dbReference>
<dbReference type="GO" id="GO:0003726">
    <property type="term" value="F:double-stranded RNA adenosine deaminase activity"/>
    <property type="evidence" value="ECO:0007669"/>
    <property type="project" value="TreeGrafter"/>
</dbReference>
<feature type="compositionally biased region" description="Polar residues" evidence="1">
    <location>
        <begin position="1"/>
        <end position="16"/>
    </location>
</feature>
<feature type="compositionally biased region" description="Pro residues" evidence="1">
    <location>
        <begin position="306"/>
        <end position="319"/>
    </location>
</feature>
<feature type="region of interest" description="Disordered" evidence="1">
    <location>
        <begin position="770"/>
        <end position="799"/>
    </location>
</feature>
<feature type="compositionally biased region" description="Basic and acidic residues" evidence="1">
    <location>
        <begin position="770"/>
        <end position="781"/>
    </location>
</feature>
<dbReference type="GO" id="GO:0006396">
    <property type="term" value="P:RNA processing"/>
    <property type="evidence" value="ECO:0007669"/>
    <property type="project" value="InterPro"/>
</dbReference>
<feature type="compositionally biased region" description="Basic and acidic residues" evidence="1">
    <location>
        <begin position="353"/>
        <end position="375"/>
    </location>
</feature>
<feature type="region of interest" description="Disordered" evidence="1">
    <location>
        <begin position="338"/>
        <end position="375"/>
    </location>
</feature>
<name>A0A0G4HEC1_9ALVE</name>
<evidence type="ECO:0000256" key="1">
    <source>
        <dbReference type="SAM" id="MobiDB-lite"/>
    </source>
</evidence>
<dbReference type="GO" id="GO:0006382">
    <property type="term" value="P:adenosine to inosine editing"/>
    <property type="evidence" value="ECO:0007669"/>
    <property type="project" value="TreeGrafter"/>
</dbReference>
<feature type="compositionally biased region" description="Basic and acidic residues" evidence="1">
    <location>
        <begin position="720"/>
        <end position="743"/>
    </location>
</feature>
<feature type="region of interest" description="Disordered" evidence="1">
    <location>
        <begin position="538"/>
        <end position="564"/>
    </location>
</feature>
<dbReference type="VEuPathDB" id="CryptoDB:Cvel_6530"/>
<dbReference type="SMART" id="SM00552">
    <property type="entry name" value="ADEAMc"/>
    <property type="match status" value="1"/>
</dbReference>
<dbReference type="AlphaFoldDB" id="A0A0G4HEC1"/>
<dbReference type="GO" id="GO:0008251">
    <property type="term" value="F:tRNA-specific adenosine deaminase activity"/>
    <property type="evidence" value="ECO:0007669"/>
    <property type="project" value="TreeGrafter"/>
</dbReference>
<feature type="compositionally biased region" description="Gly residues" evidence="1">
    <location>
        <begin position="339"/>
        <end position="348"/>
    </location>
</feature>
<feature type="region of interest" description="Disordered" evidence="1">
    <location>
        <begin position="221"/>
        <end position="247"/>
    </location>
</feature>
<dbReference type="EMBL" id="CDMZ01002440">
    <property type="protein sequence ID" value="CEM42389.1"/>
    <property type="molecule type" value="Genomic_DNA"/>
</dbReference>
<evidence type="ECO:0000259" key="2">
    <source>
        <dbReference type="PROSITE" id="PS50141"/>
    </source>
</evidence>
<proteinExistence type="predicted"/>
<feature type="compositionally biased region" description="Basic and acidic residues" evidence="1">
    <location>
        <begin position="46"/>
        <end position="60"/>
    </location>
</feature>
<feature type="region of interest" description="Disordered" evidence="1">
    <location>
        <begin position="708"/>
        <end position="743"/>
    </location>
</feature>
<reference evidence="3" key="1">
    <citation type="submission" date="2014-11" db="EMBL/GenBank/DDBJ databases">
        <authorList>
            <person name="Otto D Thomas"/>
            <person name="Naeem Raeece"/>
        </authorList>
    </citation>
    <scope>NUCLEOTIDE SEQUENCE</scope>
</reference>
<accession>A0A0G4HEC1</accession>
<dbReference type="GO" id="GO:0005737">
    <property type="term" value="C:cytoplasm"/>
    <property type="evidence" value="ECO:0007669"/>
    <property type="project" value="TreeGrafter"/>
</dbReference>
<evidence type="ECO:0000313" key="3">
    <source>
        <dbReference type="EMBL" id="CEM42389.1"/>
    </source>
</evidence>
<dbReference type="InterPro" id="IPR002466">
    <property type="entry name" value="A_deamin"/>
</dbReference>
<feature type="region of interest" description="Disordered" evidence="1">
    <location>
        <begin position="1"/>
        <end position="81"/>
    </location>
</feature>
<feature type="domain" description="A to I editase" evidence="2">
    <location>
        <begin position="155"/>
        <end position="484"/>
    </location>
</feature>
<organism evidence="3">
    <name type="scientific">Chromera velia CCMP2878</name>
    <dbReference type="NCBI Taxonomy" id="1169474"/>
    <lineage>
        <taxon>Eukaryota</taxon>
        <taxon>Sar</taxon>
        <taxon>Alveolata</taxon>
        <taxon>Colpodellida</taxon>
        <taxon>Chromeraceae</taxon>
        <taxon>Chromera</taxon>
    </lineage>
</organism>
<dbReference type="Pfam" id="PF02137">
    <property type="entry name" value="A_deamin"/>
    <property type="match status" value="2"/>
</dbReference>
<dbReference type="GO" id="GO:0005730">
    <property type="term" value="C:nucleolus"/>
    <property type="evidence" value="ECO:0007669"/>
    <property type="project" value="TreeGrafter"/>
</dbReference>
<dbReference type="PANTHER" id="PTHR10910:SF62">
    <property type="entry name" value="AT07585P-RELATED"/>
    <property type="match status" value="1"/>
</dbReference>